<sequence>MTGVKILKFEVDEAYARKHNEMIRDTRRVRAGGIGLGVVVALAGIATYVWFTDRAPWALWVMVAGVGMGVVFVATGIAVARKFSSVQELYDRYPLVPAVVAEVNPRDCVLMALVNTNVDPELPPRWGLALRTISHLPGIKEPKLGMQVPCAAVLGRRTTRDADHWQEISPMPIAWATPDRDVIAAAKSGISRQRWVQLDKLRSRLDEVKATPMNLLVL</sequence>
<gene>
    <name evidence="2" type="ORF">CUTER_03130</name>
</gene>
<dbReference type="PATRIC" id="fig|1072256.5.peg.620"/>
<dbReference type="InterPro" id="IPR023124">
    <property type="entry name" value="DUF3239_dom_sf"/>
</dbReference>
<name>A0A0G3HD82_9CORY</name>
<dbReference type="AlphaFoldDB" id="A0A0G3HD82"/>
<accession>A0A0G3HD82</accession>
<protein>
    <submittedName>
        <fullName evidence="2">Putative DUF3239 family protein</fullName>
    </submittedName>
</protein>
<dbReference type="Pfam" id="PF11580">
    <property type="entry name" value="DUF3239"/>
    <property type="match status" value="1"/>
</dbReference>
<organism evidence="2 3">
    <name type="scientific">Corynebacterium uterequi</name>
    <dbReference type="NCBI Taxonomy" id="1072256"/>
    <lineage>
        <taxon>Bacteria</taxon>
        <taxon>Bacillati</taxon>
        <taxon>Actinomycetota</taxon>
        <taxon>Actinomycetes</taxon>
        <taxon>Mycobacteriales</taxon>
        <taxon>Corynebacteriaceae</taxon>
        <taxon>Corynebacterium</taxon>
    </lineage>
</organism>
<dbReference type="EMBL" id="CP011546">
    <property type="protein sequence ID" value="AKK10635.1"/>
    <property type="molecule type" value="Genomic_DNA"/>
</dbReference>
<dbReference type="InterPro" id="IPR021632">
    <property type="entry name" value="DUF3239"/>
</dbReference>
<keyword evidence="1" id="KW-0812">Transmembrane</keyword>
<dbReference type="STRING" id="1072256.CUTER_03130"/>
<proteinExistence type="predicted"/>
<keyword evidence="1" id="KW-0472">Membrane</keyword>
<dbReference type="KEGG" id="cut:CUTER_03130"/>
<evidence type="ECO:0000256" key="1">
    <source>
        <dbReference type="SAM" id="Phobius"/>
    </source>
</evidence>
<reference evidence="2 3" key="1">
    <citation type="journal article" date="2015" name="Genome Announc.">
        <title>Virulence Factor Genes Detected in the Complete Genome Sequence of Corynebacterium uterequi DSM 45634, Isolated from the Uterus of a Maiden Mare.</title>
        <authorList>
            <person name="Ruckert C."/>
            <person name="Kriete M."/>
            <person name="Jaenicke S."/>
            <person name="Winkler A."/>
            <person name="Tauch A."/>
        </authorList>
    </citation>
    <scope>NUCLEOTIDE SEQUENCE [LARGE SCALE GENOMIC DNA]</scope>
    <source>
        <strain evidence="2 3">DSM 45634</strain>
    </source>
</reference>
<keyword evidence="3" id="KW-1185">Reference proteome</keyword>
<keyword evidence="1" id="KW-1133">Transmembrane helix</keyword>
<feature type="transmembrane region" description="Helical" evidence="1">
    <location>
        <begin position="31"/>
        <end position="51"/>
    </location>
</feature>
<evidence type="ECO:0000313" key="2">
    <source>
        <dbReference type="EMBL" id="AKK10635.1"/>
    </source>
</evidence>
<reference evidence="3" key="2">
    <citation type="submission" date="2015-05" db="EMBL/GenBank/DDBJ databases">
        <title>Complete genome sequence of Corynebacterium uterequi DSM 45634, isolated from the uterus of a maiden mare.</title>
        <authorList>
            <person name="Ruckert C."/>
            <person name="Albersmeier A."/>
            <person name="Winkler A."/>
            <person name="Tauch A."/>
        </authorList>
    </citation>
    <scope>NUCLEOTIDE SEQUENCE [LARGE SCALE GENOMIC DNA]</scope>
    <source>
        <strain evidence="3">DSM 45634</strain>
    </source>
</reference>
<dbReference type="Gene3D" id="2.40.410.10">
    <property type="entry name" value="putative membrane protein from Corynebacterium diphtheriae superfamily"/>
    <property type="match status" value="1"/>
</dbReference>
<feature type="transmembrane region" description="Helical" evidence="1">
    <location>
        <begin position="57"/>
        <end position="80"/>
    </location>
</feature>
<evidence type="ECO:0000313" key="3">
    <source>
        <dbReference type="Proteomes" id="UP000035548"/>
    </source>
</evidence>
<dbReference type="Proteomes" id="UP000035548">
    <property type="component" value="Chromosome"/>
</dbReference>